<protein>
    <recommendedName>
        <fullName evidence="23">Niemann-Pick C1 protein</fullName>
    </recommendedName>
</protein>
<evidence type="ECO:0000256" key="14">
    <source>
        <dbReference type="ARBA" id="ARBA00023221"/>
    </source>
</evidence>
<dbReference type="Gene3D" id="2.60.120.680">
    <property type="entry name" value="GOLD domain"/>
    <property type="match status" value="1"/>
</dbReference>
<sequence>MVQKYQSPVRVYRYPFELVMAAYEKRFPTCPMIPVFLGSDIISDYKSEDGAIEIIERRCRLNIDAPYLLKKIAGVDTVIFLQKNHLDRRQRTLKIDACNESFASRLIIKECCHYYVHPENSLWTCFEQSAFLDIKSFFGFEITVEKIAMKQYSSNLSKGKEVIEHYVSEITAQCKQNIPQWQPSLSSLTSITTENNINSHRELESKKSTSPTLEATRRHLSFDSTNFFPSSSPPHMSTIATASEYSANIDSLTNDLETFQLESIVNEKIVDNIDDEYIQRYIGILDPYEESCLVQLRNWVAETYKEKMPNDSHLLRFLRACRFDIEKTREFICHSLAWRKKNGIDKLLLYYEVPEVIQKYFPGRFLDADRDGRPIFILRLGEMDVRGLMKSLKGEDEFIRYTIYLVEQGLQKCNENTKLFGKPISSMCLILDFENFSVKHLYRPGFRLLSQIIDVMDSHYPETLGKLIFTRSPKLFPVLWTIINTFIKERTKEKFVILKMDELVGYIDENNIPDFLGGLSTIQLPNAGLVPRSMYVNDEPDKFDTESTLFGENEYVVTTLKDGGSHEIHIPINQRGEKITYDFDILKGDCIFTIYRTSLLNVENSSSTLSTSAIRNSISTIIPSSTIGDKPFQENSPDVLKIMSLTCHDGDTHQQTFVCQQIGSYILQWKQYNPIHTSPFDFISSGHKTKIMFHYSKTMSRLSFNDTILEAPPLSSRTTTNADDDNHCIWYDQCGEDMYGKITNCFYNGTAKKLVDAEALDTFQEICGMYYNGSETYTCCSPDQIRTMSNQFGLAGQLIGRCPSCYHNFRTFFCSMSCNPEHSRFLTVKAYGQSRIYPDKTTVAQIYYTIAEDFVQRFLDSCRDVQFPGGNEHSLNILCGEPYDQCTGEDFMYFLGVKNPQTPFPIYVNLTNDTTINNYLNFSTFHCSENIVSTYENKSACSCSDCLATCSPLPPDIPKKEIKILNMDVWTFCSLVIFIVLFVIFVISAIVVPCCRNLCSTSEELTERTTLLHHPKCTHRFQFLKKIRYHTENFLERSFFKLGLFCAQHPFIVLAIGTVLIGILSCGLFLFKVTTDPVLLWSSKESMARQQKDYFDKHFKPFYRTTQLIIVPDNQTSFTRTYFGVIGESIFGPALEQNFLLRVLDLQSNVTSLRGTIPNTNKTVKLEDICLKPLEPDNQNCTVFSILQYYQNSKDNLLLQTFDPDFGTFMVTDYTSHFTRCTQAPTTTNDDPLGLSCFGDFGGTIMPFMILGNYSDIAYNNATALVITIVIENSNDIEKVKQAEVWEAEFLSYMKNFTLLQTNLRKAGKYNELANFTVYYSSERSIQDELNRQSRSDILTIAISYTVMFLYVTLTLGHIRSCRTLFIDLKITIGFVGVLFVLLSVVSSIGFFSYIGIPGTLIIFEVIPFLVLAVGVDNIFIIVQHFERLSLTNTKDDEEEDNGEIEDIRNRKSNIDLVSYHIALTVSRVGPSILLTATSESVAFLLGSLTPMPAVRVFSLYAFLAVFIDFLLQITCFISLLALDAKRQYKMRADLCCCLQQNPNNQLQSSTTNNSQGLLYQIFSKFWTPMVLGNYILRAILFCSFIVLTCFSFSVIHRIPIGLDQKLSMPKDSYVLNYFHGLETYLSVGPPVYFVVQDNYINYTSIQEQNLLCGSAGCSQSSLLVQIGQALRQPNKTYLAQSPSSWLDDYFDWLQSSSKPPCCRINNETGEFCPATMNNTDCIKCPITPVDNQRPDPKDFQKYLRYFLIDNPGEKCPKGGHAAYKDAVQIFDENTTNSRVGGSYFMGFHSVLKTSHDFIEAMKSANTISNNISRVIMAEKHKKFYETNQLKDYPVFPYSVFYVFYEQYLDIWHNLLLNLFYSMSAVFLVTCLLLGFDFHTAIIIIVCVYMIVINMLGVMYIWHIELNAISVVNIVMSVGIAVEFCAHIARYFAVTHGINRLDRARKSLSEMGSSVFSGITLTKIGGVVVLAFAKSQLFQVFYFRMYFALVVLGALHGLIFLPILLSYYGPSNEDEEKIRQHLPSIIVLPITTDDTEVNNTNLSDDLFSPSSRTFPLPN</sequence>
<dbReference type="InterPro" id="IPR011074">
    <property type="entry name" value="CRAL/TRIO_N_dom"/>
</dbReference>
<evidence type="ECO:0000256" key="9">
    <source>
        <dbReference type="ARBA" id="ARBA00023098"/>
    </source>
</evidence>
<evidence type="ECO:0000256" key="6">
    <source>
        <dbReference type="ARBA" id="ARBA00022729"/>
    </source>
</evidence>
<dbReference type="OrthoDB" id="6510177at2759"/>
<keyword evidence="11" id="KW-1015">Disulfide bond</keyword>
<evidence type="ECO:0000256" key="11">
    <source>
        <dbReference type="ARBA" id="ARBA00023157"/>
    </source>
</evidence>
<accession>A0A813S1G4</accession>
<keyword evidence="8" id="KW-0445">Lipid transport</keyword>
<keyword evidence="7 16" id="KW-1133">Transmembrane helix</keyword>
<dbReference type="EMBL" id="CAJOBC010000334">
    <property type="protein sequence ID" value="CAF3572921.1"/>
    <property type="molecule type" value="Genomic_DNA"/>
</dbReference>
<feature type="transmembrane region" description="Helical" evidence="16">
    <location>
        <begin position="1371"/>
        <end position="1395"/>
    </location>
</feature>
<dbReference type="InterPro" id="IPR036598">
    <property type="entry name" value="GOLD_dom_sf"/>
</dbReference>
<dbReference type="FunFam" id="1.20.1640.10:FF:000008">
    <property type="entry name" value="NPC intracellular cholesterol transporter 1"/>
    <property type="match status" value="1"/>
</dbReference>
<dbReference type="InterPro" id="IPR000731">
    <property type="entry name" value="SSD"/>
</dbReference>
<evidence type="ECO:0000313" key="20">
    <source>
        <dbReference type="EMBL" id="CAF0788811.1"/>
    </source>
</evidence>
<evidence type="ECO:0000256" key="16">
    <source>
        <dbReference type="SAM" id="Phobius"/>
    </source>
</evidence>
<evidence type="ECO:0000256" key="12">
    <source>
        <dbReference type="ARBA" id="ARBA00023166"/>
    </source>
</evidence>
<dbReference type="GO" id="GO:0030301">
    <property type="term" value="P:cholesterol transport"/>
    <property type="evidence" value="ECO:0007669"/>
    <property type="project" value="UniProtKB-ARBA"/>
</dbReference>
<comment type="subcellular location">
    <subcellularLocation>
        <location evidence="1">Endomembrane system</location>
        <topology evidence="1">Multi-pass membrane protein</topology>
    </subcellularLocation>
</comment>
<feature type="transmembrane region" description="Helical" evidence="16">
    <location>
        <begin position="1855"/>
        <end position="1874"/>
    </location>
</feature>
<dbReference type="SUPFAM" id="SSF52087">
    <property type="entry name" value="CRAL/TRIO domain"/>
    <property type="match status" value="1"/>
</dbReference>
<keyword evidence="10 16" id="KW-0472">Membrane</keyword>
<keyword evidence="22" id="KW-1185">Reference proteome</keyword>
<evidence type="ECO:0000256" key="2">
    <source>
        <dbReference type="ARBA" id="ARBA00005585"/>
    </source>
</evidence>
<feature type="transmembrane region" description="Helical" evidence="16">
    <location>
        <begin position="1985"/>
        <end position="2009"/>
    </location>
</feature>
<dbReference type="InterPro" id="IPR006797">
    <property type="entry name" value="PRELI/MSF1_dom"/>
</dbReference>
<dbReference type="Pfam" id="PF12349">
    <property type="entry name" value="Sterol-sensing"/>
    <property type="match status" value="1"/>
</dbReference>
<evidence type="ECO:0000256" key="1">
    <source>
        <dbReference type="ARBA" id="ARBA00004127"/>
    </source>
</evidence>
<keyword evidence="12" id="KW-1207">Sterol metabolism</keyword>
<dbReference type="InterPro" id="IPR036273">
    <property type="entry name" value="CRAL/TRIO_N_dom_sf"/>
</dbReference>
<dbReference type="SUPFAM" id="SSF82866">
    <property type="entry name" value="Multidrug efflux transporter AcrB transmembrane domain"/>
    <property type="match status" value="2"/>
</dbReference>
<feature type="domain" description="CRAL-TRIO" evidence="18">
    <location>
        <begin position="353"/>
        <end position="524"/>
    </location>
</feature>
<evidence type="ECO:0000256" key="15">
    <source>
        <dbReference type="ARBA" id="ARBA00034049"/>
    </source>
</evidence>
<evidence type="ECO:0000256" key="4">
    <source>
        <dbReference type="ARBA" id="ARBA00022548"/>
    </source>
</evidence>
<dbReference type="PROSITE" id="PS50191">
    <property type="entry name" value="CRAL_TRIO"/>
    <property type="match status" value="1"/>
</dbReference>
<dbReference type="Gene3D" id="3.40.525.10">
    <property type="entry name" value="CRAL-TRIO lipid binding domain"/>
    <property type="match status" value="1"/>
</dbReference>
<feature type="transmembrane region" description="Helical" evidence="16">
    <location>
        <begin position="1881"/>
        <end position="1902"/>
    </location>
</feature>
<evidence type="ECO:0000259" key="17">
    <source>
        <dbReference type="PROSITE" id="PS50156"/>
    </source>
</evidence>
<evidence type="ECO:0000259" key="19">
    <source>
        <dbReference type="PROSITE" id="PS50904"/>
    </source>
</evidence>
<feature type="transmembrane region" description="Helical" evidence="16">
    <location>
        <begin position="969"/>
        <end position="992"/>
    </location>
</feature>
<feature type="transmembrane region" description="Helical" evidence="16">
    <location>
        <begin position="1575"/>
        <end position="1596"/>
    </location>
</feature>
<keyword evidence="13" id="KW-0325">Glycoprotein</keyword>
<keyword evidence="6" id="KW-0732">Signal</keyword>
<dbReference type="SMART" id="SM00516">
    <property type="entry name" value="SEC14"/>
    <property type="match status" value="1"/>
</dbReference>
<name>A0A813S1G4_9BILA</name>
<dbReference type="GO" id="GO:0005319">
    <property type="term" value="F:lipid transporter activity"/>
    <property type="evidence" value="ECO:0007669"/>
    <property type="project" value="InterPro"/>
</dbReference>
<feature type="transmembrane region" description="Helical" evidence="16">
    <location>
        <begin position="1051"/>
        <end position="1071"/>
    </location>
</feature>
<dbReference type="EMBL" id="CAJNOQ010000334">
    <property type="protein sequence ID" value="CAF0788811.1"/>
    <property type="molecule type" value="Genomic_DNA"/>
</dbReference>
<dbReference type="GO" id="GO:0008203">
    <property type="term" value="P:cholesterol metabolic process"/>
    <property type="evidence" value="ECO:0007669"/>
    <property type="project" value="UniProtKB-KW"/>
</dbReference>
<gene>
    <name evidence="20" type="ORF">GPM918_LOCUS2887</name>
    <name evidence="21" type="ORF">SRO942_LOCUS2887</name>
</gene>
<dbReference type="Proteomes" id="UP000681722">
    <property type="component" value="Unassembled WGS sequence"/>
</dbReference>
<evidence type="ECO:0008006" key="23">
    <source>
        <dbReference type="Google" id="ProtNLM"/>
    </source>
</evidence>
<dbReference type="InterPro" id="IPR001251">
    <property type="entry name" value="CRAL-TRIO_dom"/>
</dbReference>
<comment type="similarity">
    <text evidence="2">Belongs to the patched family.</text>
</comment>
<evidence type="ECO:0000313" key="21">
    <source>
        <dbReference type="EMBL" id="CAF3572921.1"/>
    </source>
</evidence>
<dbReference type="InterPro" id="IPR053956">
    <property type="entry name" value="NPC1_MLD"/>
</dbReference>
<evidence type="ECO:0000259" key="18">
    <source>
        <dbReference type="PROSITE" id="PS50191"/>
    </source>
</evidence>
<dbReference type="SMART" id="SM01100">
    <property type="entry name" value="CRAL_TRIO_N"/>
    <property type="match status" value="1"/>
</dbReference>
<dbReference type="InterPro" id="IPR036865">
    <property type="entry name" value="CRAL-TRIO_dom_sf"/>
</dbReference>
<feature type="transmembrane region" description="Helical" evidence="16">
    <location>
        <begin position="1401"/>
        <end position="1423"/>
    </location>
</feature>
<keyword evidence="3" id="KW-0813">Transport</keyword>
<feature type="domain" description="SSD" evidence="17">
    <location>
        <begin position="1337"/>
        <end position="1523"/>
    </location>
</feature>
<evidence type="ECO:0000313" key="22">
    <source>
        <dbReference type="Proteomes" id="UP000663829"/>
    </source>
</evidence>
<dbReference type="SUPFAM" id="SSF101576">
    <property type="entry name" value="Supernatant protein factor (SPF), C-terminal domain"/>
    <property type="match status" value="1"/>
</dbReference>
<dbReference type="GO" id="GO:0005886">
    <property type="term" value="C:plasma membrane"/>
    <property type="evidence" value="ECO:0007669"/>
    <property type="project" value="TreeGrafter"/>
</dbReference>
<feature type="transmembrane region" description="Helical" evidence="16">
    <location>
        <begin position="1954"/>
        <end position="1973"/>
    </location>
</feature>
<dbReference type="NCBIfam" id="TIGR00917">
    <property type="entry name" value="2A060601"/>
    <property type="match status" value="1"/>
</dbReference>
<feature type="transmembrane region" description="Helical" evidence="16">
    <location>
        <begin position="1457"/>
        <end position="1478"/>
    </location>
</feature>
<dbReference type="Pfam" id="PF00650">
    <property type="entry name" value="CRAL_TRIO"/>
    <property type="match status" value="1"/>
</dbReference>
<reference evidence="20" key="1">
    <citation type="submission" date="2021-02" db="EMBL/GenBank/DDBJ databases">
        <authorList>
            <person name="Nowell W R."/>
        </authorList>
    </citation>
    <scope>NUCLEOTIDE SEQUENCE</scope>
</reference>
<dbReference type="Gene3D" id="1.20.1640.10">
    <property type="entry name" value="Multidrug efflux transporter AcrB transmembrane domain"/>
    <property type="match status" value="2"/>
</dbReference>
<dbReference type="SUPFAM" id="SSF46938">
    <property type="entry name" value="CRAL/TRIO N-terminal domain"/>
    <property type="match status" value="1"/>
</dbReference>
<dbReference type="PANTHER" id="PTHR45727:SF2">
    <property type="entry name" value="NPC INTRACELLULAR CHOLESTEROL TRANSPORTER 1"/>
    <property type="match status" value="1"/>
</dbReference>
<dbReference type="GO" id="GO:0030299">
    <property type="term" value="P:intestinal cholesterol absorption"/>
    <property type="evidence" value="ECO:0007669"/>
    <property type="project" value="TreeGrafter"/>
</dbReference>
<dbReference type="Pfam" id="PF22314">
    <property type="entry name" value="NPC1_MLD"/>
    <property type="match status" value="1"/>
</dbReference>
<organism evidence="20 22">
    <name type="scientific">Didymodactylos carnosus</name>
    <dbReference type="NCBI Taxonomy" id="1234261"/>
    <lineage>
        <taxon>Eukaryota</taxon>
        <taxon>Metazoa</taxon>
        <taxon>Spiralia</taxon>
        <taxon>Gnathifera</taxon>
        <taxon>Rotifera</taxon>
        <taxon>Eurotatoria</taxon>
        <taxon>Bdelloidea</taxon>
        <taxon>Philodinida</taxon>
        <taxon>Philodinidae</taxon>
        <taxon>Didymodactylos</taxon>
    </lineage>
</organism>
<proteinExistence type="inferred from homology"/>
<dbReference type="Pfam" id="PF16414">
    <property type="entry name" value="NPC1_N"/>
    <property type="match status" value="1"/>
</dbReference>
<dbReference type="InterPro" id="IPR053958">
    <property type="entry name" value="HMGCR/SNAP/NPC1-like_SSD"/>
</dbReference>
<dbReference type="InterPro" id="IPR032190">
    <property type="entry name" value="NPC1_N"/>
</dbReference>
<dbReference type="PROSITE" id="PS50156">
    <property type="entry name" value="SSD"/>
    <property type="match status" value="1"/>
</dbReference>
<dbReference type="GO" id="GO:0012505">
    <property type="term" value="C:endomembrane system"/>
    <property type="evidence" value="ECO:0007669"/>
    <property type="project" value="UniProtKB-SubCell"/>
</dbReference>
<dbReference type="Proteomes" id="UP000663829">
    <property type="component" value="Unassembled WGS sequence"/>
</dbReference>
<dbReference type="Pfam" id="PF04707">
    <property type="entry name" value="PRELI"/>
    <property type="match status" value="1"/>
</dbReference>
<keyword evidence="14" id="KW-0753">Steroid metabolism</keyword>
<comment type="catalytic activity">
    <reaction evidence="15">
        <text>cholesterol(in) = cholesterol(out)</text>
        <dbReference type="Rhea" id="RHEA:39747"/>
        <dbReference type="ChEBI" id="CHEBI:16113"/>
    </reaction>
</comment>
<feature type="transmembrane region" description="Helical" evidence="16">
    <location>
        <begin position="1498"/>
        <end position="1523"/>
    </location>
</feature>
<evidence type="ECO:0000256" key="10">
    <source>
        <dbReference type="ARBA" id="ARBA00023136"/>
    </source>
</evidence>
<dbReference type="InterPro" id="IPR004765">
    <property type="entry name" value="NPC1-like"/>
</dbReference>
<feature type="transmembrane region" description="Helical" evidence="16">
    <location>
        <begin position="1338"/>
        <end position="1359"/>
    </location>
</feature>
<feature type="transmembrane region" description="Helical" evidence="16">
    <location>
        <begin position="1908"/>
        <end position="1933"/>
    </location>
</feature>
<dbReference type="GO" id="GO:0015485">
    <property type="term" value="F:cholesterol binding"/>
    <property type="evidence" value="ECO:0007669"/>
    <property type="project" value="TreeGrafter"/>
</dbReference>
<comment type="caution">
    <text evidence="20">The sequence shown here is derived from an EMBL/GenBank/DDBJ whole genome shotgun (WGS) entry which is preliminary data.</text>
</comment>
<keyword evidence="4" id="KW-0153">Cholesterol metabolism</keyword>
<dbReference type="PANTHER" id="PTHR45727">
    <property type="entry name" value="NPC INTRACELLULAR CHOLESTEROL TRANSPORTER 1"/>
    <property type="match status" value="1"/>
</dbReference>
<dbReference type="FunFam" id="1.20.1640.10:FF:000010">
    <property type="entry name" value="NPC intracellular cholesterol transporter 1"/>
    <property type="match status" value="1"/>
</dbReference>
<evidence type="ECO:0000256" key="8">
    <source>
        <dbReference type="ARBA" id="ARBA00023055"/>
    </source>
</evidence>
<feature type="domain" description="PRELI/MSF1" evidence="19">
    <location>
        <begin position="3"/>
        <end position="175"/>
    </location>
</feature>
<evidence type="ECO:0000256" key="3">
    <source>
        <dbReference type="ARBA" id="ARBA00022448"/>
    </source>
</evidence>
<evidence type="ECO:0000256" key="13">
    <source>
        <dbReference type="ARBA" id="ARBA00023180"/>
    </source>
</evidence>
<evidence type="ECO:0000256" key="7">
    <source>
        <dbReference type="ARBA" id="ARBA00022989"/>
    </source>
</evidence>
<dbReference type="PROSITE" id="PS50904">
    <property type="entry name" value="PRELI_MSF1"/>
    <property type="match status" value="1"/>
</dbReference>
<keyword evidence="9" id="KW-0443">Lipid metabolism</keyword>
<evidence type="ECO:0000256" key="5">
    <source>
        <dbReference type="ARBA" id="ARBA00022692"/>
    </source>
</evidence>
<dbReference type="GO" id="GO:0042632">
    <property type="term" value="P:cholesterol homeostasis"/>
    <property type="evidence" value="ECO:0007669"/>
    <property type="project" value="TreeGrafter"/>
</dbReference>
<dbReference type="CDD" id="cd00170">
    <property type="entry name" value="SEC14"/>
    <property type="match status" value="1"/>
</dbReference>
<keyword evidence="5 16" id="KW-0812">Transmembrane</keyword>